<dbReference type="SUPFAM" id="SSF55486">
    <property type="entry name" value="Metalloproteases ('zincins'), catalytic domain"/>
    <property type="match status" value="1"/>
</dbReference>
<evidence type="ECO:0008006" key="5">
    <source>
        <dbReference type="Google" id="ProtNLM"/>
    </source>
</evidence>
<dbReference type="Proteomes" id="UP000757540">
    <property type="component" value="Unassembled WGS sequence"/>
</dbReference>
<evidence type="ECO:0000256" key="2">
    <source>
        <dbReference type="SAM" id="SignalP"/>
    </source>
</evidence>
<sequence length="450" mass="49093">MSLRFSVVATIVGALLLVDATAAAAAPEVREPHGGSPVTWESAVDSSRFGRTSTNDGTRALATAVRTKKKTHTVQVVVATPKNMSKKRVKKMVRDTDVDRLLSRTSSYWSKQSRGKVTFVRSGKIHRINTGDGACRTTQQVLKQVKRGGAKHYGKGWYSAKNRGPDRRAHLVVLYPYGKGDYAGGSRYGKTCAGKVGLASMPSKAGRDSPGGWAFSLFGGPDGLRSTNRWNHRQYDKGVATLAHELAHNLGLEHSGVGWCRGKNDGGFRSSRCGAAEGLDPLDLMGAEFAAQGIPSLSGAHKRRLGVLPKSEQRFVGAKGGNRTVLLTARHRDTKRPTLVRARDPRTGEVYFIELRSNEPGVRYPYTPLPYRASSDYTVRYGITVSRMAGSRSTWAYPGEHLVVPMGRESTRRSTMREGQTFTTRSGGMKIKVVNVGKGMKNAKLRITFP</sequence>
<organism evidence="3 4">
    <name type="scientific">Isoptericola halotolerans</name>
    <dbReference type="NCBI Taxonomy" id="300560"/>
    <lineage>
        <taxon>Bacteria</taxon>
        <taxon>Bacillati</taxon>
        <taxon>Actinomycetota</taxon>
        <taxon>Actinomycetes</taxon>
        <taxon>Micrococcales</taxon>
        <taxon>Promicromonosporaceae</taxon>
        <taxon>Isoptericola</taxon>
    </lineage>
</organism>
<protein>
    <recommendedName>
        <fullName evidence="5">Gametolysin peptidase M11</fullName>
    </recommendedName>
</protein>
<dbReference type="EMBL" id="JABEZU010000001">
    <property type="protein sequence ID" value="NOV95798.1"/>
    <property type="molecule type" value="Genomic_DNA"/>
</dbReference>
<comment type="caution">
    <text evidence="3">The sequence shown here is derived from an EMBL/GenBank/DDBJ whole genome shotgun (WGS) entry which is preliminary data.</text>
</comment>
<dbReference type="RefSeq" id="WP_171782063.1">
    <property type="nucleotide sequence ID" value="NZ_BAAAML010000002.1"/>
</dbReference>
<proteinExistence type="predicted"/>
<accession>A0ABX1ZYX1</accession>
<keyword evidence="4" id="KW-1185">Reference proteome</keyword>
<keyword evidence="2" id="KW-0732">Signal</keyword>
<evidence type="ECO:0000313" key="3">
    <source>
        <dbReference type="EMBL" id="NOV95798.1"/>
    </source>
</evidence>
<feature type="chain" id="PRO_5045893252" description="Gametolysin peptidase M11" evidence="2">
    <location>
        <begin position="26"/>
        <end position="450"/>
    </location>
</feature>
<feature type="region of interest" description="Disordered" evidence="1">
    <location>
        <begin position="27"/>
        <end position="55"/>
    </location>
</feature>
<evidence type="ECO:0000313" key="4">
    <source>
        <dbReference type="Proteomes" id="UP000757540"/>
    </source>
</evidence>
<reference evidence="3 4" key="1">
    <citation type="submission" date="2020-05" db="EMBL/GenBank/DDBJ databases">
        <title>Genomic Encyclopedia of Type Strains, Phase III (KMG-III): the genomes of soil and plant-associated and newly described type strains.</title>
        <authorList>
            <person name="Whitman W."/>
        </authorList>
    </citation>
    <scope>NUCLEOTIDE SEQUENCE [LARGE SCALE GENOMIC DNA]</scope>
    <source>
        <strain evidence="3 4">KCTC 19046</strain>
    </source>
</reference>
<evidence type="ECO:0000256" key="1">
    <source>
        <dbReference type="SAM" id="MobiDB-lite"/>
    </source>
</evidence>
<gene>
    <name evidence="3" type="ORF">HDG69_000351</name>
</gene>
<feature type="signal peptide" evidence="2">
    <location>
        <begin position="1"/>
        <end position="25"/>
    </location>
</feature>
<name>A0ABX1ZYX1_9MICO</name>